<accession>A0A2T2N547</accession>
<proteinExistence type="predicted"/>
<dbReference type="EMBL" id="KZ678148">
    <property type="protein sequence ID" value="PSN60551.1"/>
    <property type="molecule type" value="Genomic_DNA"/>
</dbReference>
<feature type="transmembrane region" description="Helical" evidence="1">
    <location>
        <begin position="80"/>
        <end position="103"/>
    </location>
</feature>
<dbReference type="AlphaFoldDB" id="A0A2T2N547"/>
<evidence type="ECO:0000313" key="2">
    <source>
        <dbReference type="EMBL" id="PSN60551.1"/>
    </source>
</evidence>
<evidence type="ECO:0000313" key="3">
    <source>
        <dbReference type="Proteomes" id="UP000240883"/>
    </source>
</evidence>
<evidence type="ECO:0000256" key="1">
    <source>
        <dbReference type="SAM" id="Phobius"/>
    </source>
</evidence>
<reference evidence="2 3" key="1">
    <citation type="journal article" date="2018" name="Front. Microbiol.">
        <title>Genome-Wide Analysis of Corynespora cassiicola Leaf Fall Disease Putative Effectors.</title>
        <authorList>
            <person name="Lopez D."/>
            <person name="Ribeiro S."/>
            <person name="Label P."/>
            <person name="Fumanal B."/>
            <person name="Venisse J.S."/>
            <person name="Kohler A."/>
            <person name="de Oliveira R.R."/>
            <person name="Labutti K."/>
            <person name="Lipzen A."/>
            <person name="Lail K."/>
            <person name="Bauer D."/>
            <person name="Ohm R.A."/>
            <person name="Barry K.W."/>
            <person name="Spatafora J."/>
            <person name="Grigoriev I.V."/>
            <person name="Martin F.M."/>
            <person name="Pujade-Renaud V."/>
        </authorList>
    </citation>
    <scope>NUCLEOTIDE SEQUENCE [LARGE SCALE GENOMIC DNA]</scope>
    <source>
        <strain evidence="2 3">Philippines</strain>
    </source>
</reference>
<keyword evidence="3" id="KW-1185">Reference proteome</keyword>
<name>A0A2T2N547_CORCC</name>
<organism evidence="2 3">
    <name type="scientific">Corynespora cassiicola Philippines</name>
    <dbReference type="NCBI Taxonomy" id="1448308"/>
    <lineage>
        <taxon>Eukaryota</taxon>
        <taxon>Fungi</taxon>
        <taxon>Dikarya</taxon>
        <taxon>Ascomycota</taxon>
        <taxon>Pezizomycotina</taxon>
        <taxon>Dothideomycetes</taxon>
        <taxon>Pleosporomycetidae</taxon>
        <taxon>Pleosporales</taxon>
        <taxon>Corynesporascaceae</taxon>
        <taxon>Corynespora</taxon>
    </lineage>
</organism>
<keyword evidence="1" id="KW-0472">Membrane</keyword>
<keyword evidence="1" id="KW-0812">Transmembrane</keyword>
<keyword evidence="1" id="KW-1133">Transmembrane helix</keyword>
<dbReference type="Proteomes" id="UP000240883">
    <property type="component" value="Unassembled WGS sequence"/>
</dbReference>
<gene>
    <name evidence="2" type="ORF">BS50DRAFT_203565</name>
</gene>
<sequence>MTNRGLRACIWGRGAGAVCFIRLFFRSRTFAPLKLPRNYNRVSCDSRRLHRTEQLRRAFGSKKVVEEPIRVPAKQRSKTYLAPQTCALFLLALCIFFLCVLYPRLLALVETRQVFFAGCEIKRNLLRLVGIRLALFRGGRHGEIFWLCDARGMPWPYTGGPVSW</sequence>
<protein>
    <submittedName>
        <fullName evidence="2">Uncharacterized protein</fullName>
    </submittedName>
</protein>